<proteinExistence type="predicted"/>
<evidence type="ECO:0000313" key="1">
    <source>
        <dbReference type="EMBL" id="AAU38858.1"/>
    </source>
</evidence>
<dbReference type="HOGENOM" id="CLU_3345565_0_0_6"/>
<accession>Q65QA2</accession>
<gene>
    <name evidence="1" type="ordered locus">MS2251</name>
</gene>
<protein>
    <submittedName>
        <fullName evidence="1">Uncharacterized protein</fullName>
    </submittedName>
</protein>
<sequence>MMKSAVKKTKFFNLACQHQLLNYIFGAIEWKPLSTAF</sequence>
<dbReference type="EMBL" id="AE016827">
    <property type="protein sequence ID" value="AAU38858.1"/>
    <property type="molecule type" value="Genomic_DNA"/>
</dbReference>
<organism evidence="1 2">
    <name type="scientific">Mannheimia succiniciproducens (strain KCTC 0769BP / MBEL55E)</name>
    <dbReference type="NCBI Taxonomy" id="221988"/>
    <lineage>
        <taxon>Bacteria</taxon>
        <taxon>Pseudomonadati</taxon>
        <taxon>Pseudomonadota</taxon>
        <taxon>Gammaproteobacteria</taxon>
        <taxon>Pasteurellales</taxon>
        <taxon>Pasteurellaceae</taxon>
        <taxon>Basfia</taxon>
    </lineage>
</organism>
<evidence type="ECO:0000313" key="2">
    <source>
        <dbReference type="Proteomes" id="UP000000607"/>
    </source>
</evidence>
<dbReference type="Proteomes" id="UP000000607">
    <property type="component" value="Chromosome"/>
</dbReference>
<name>Q65QA2_MANSM</name>
<dbReference type="KEGG" id="msu:MS2251"/>
<reference evidence="1 2" key="1">
    <citation type="journal article" date="2004" name="Nat. Biotechnol.">
        <title>The genome sequence of the capnophilic rumen bacterium Mannheimia succiniciproducens.</title>
        <authorList>
            <person name="Hong S.H."/>
            <person name="Kim J.S."/>
            <person name="Lee S.Y."/>
            <person name="In Y.H."/>
            <person name="Choi S.S."/>
            <person name="Rih J.-K."/>
            <person name="Kim C.H."/>
            <person name="Jeong H."/>
            <person name="Hur C.G."/>
            <person name="Kim J.J."/>
        </authorList>
    </citation>
    <scope>NUCLEOTIDE SEQUENCE [LARGE SCALE GENOMIC DNA]</scope>
    <source>
        <strain evidence="2">KCTC 0769BP / MBEL55E</strain>
    </source>
</reference>
<dbReference type="AlphaFoldDB" id="Q65QA2"/>
<keyword evidence="2" id="KW-1185">Reference proteome</keyword>